<dbReference type="RefSeq" id="WP_134030860.1">
    <property type="nucleotide sequence ID" value="NZ_BMVM01000001.1"/>
</dbReference>
<dbReference type="Proteomes" id="UP001602058">
    <property type="component" value="Unassembled WGS sequence"/>
</dbReference>
<evidence type="ECO:0000256" key="6">
    <source>
        <dbReference type="SAM" id="Phobius"/>
    </source>
</evidence>
<evidence type="ECO:0000256" key="1">
    <source>
        <dbReference type="ARBA" id="ARBA00004651"/>
    </source>
</evidence>
<keyword evidence="2" id="KW-1003">Cell membrane</keyword>
<evidence type="ECO:0000256" key="2">
    <source>
        <dbReference type="ARBA" id="ARBA00022475"/>
    </source>
</evidence>
<feature type="transmembrane region" description="Helical" evidence="6">
    <location>
        <begin position="61"/>
        <end position="80"/>
    </location>
</feature>
<accession>A0ABW6UC56</accession>
<proteinExistence type="predicted"/>
<gene>
    <name evidence="7" type="ORF">ACFY1D_05645</name>
</gene>
<keyword evidence="8" id="KW-1185">Reference proteome</keyword>
<reference evidence="7 8" key="1">
    <citation type="submission" date="2024-10" db="EMBL/GenBank/DDBJ databases">
        <title>The Natural Products Discovery Center: Release of the First 8490 Sequenced Strains for Exploring Actinobacteria Biosynthetic Diversity.</title>
        <authorList>
            <person name="Kalkreuter E."/>
            <person name="Kautsar S.A."/>
            <person name="Yang D."/>
            <person name="Bader C.D."/>
            <person name="Teijaro C.N."/>
            <person name="Fluegel L."/>
            <person name="Davis C.M."/>
            <person name="Simpson J.R."/>
            <person name="Lauterbach L."/>
            <person name="Steele A.D."/>
            <person name="Gui C."/>
            <person name="Meng S."/>
            <person name="Li G."/>
            <person name="Viehrig K."/>
            <person name="Ye F."/>
            <person name="Su P."/>
            <person name="Kiefer A.F."/>
            <person name="Nichols A."/>
            <person name="Cepeda A.J."/>
            <person name="Yan W."/>
            <person name="Fan B."/>
            <person name="Jiang Y."/>
            <person name="Adhikari A."/>
            <person name="Zheng C.-J."/>
            <person name="Schuster L."/>
            <person name="Cowan T.M."/>
            <person name="Smanski M.J."/>
            <person name="Chevrette M.G."/>
            <person name="De Carvalho L.P.S."/>
            <person name="Shen B."/>
        </authorList>
    </citation>
    <scope>NUCLEOTIDE SEQUENCE [LARGE SCALE GENOMIC DNA]</scope>
    <source>
        <strain evidence="7 8">NPDC001390</strain>
    </source>
</reference>
<protein>
    <submittedName>
        <fullName evidence="7">Monovalent cation/H+ antiporter complex subunit F</fullName>
    </submittedName>
</protein>
<dbReference type="InterPro" id="IPR007208">
    <property type="entry name" value="MrpF/PhaF-like"/>
</dbReference>
<sequence>MNAWLIATAFLLTLGLPPCLWVASRGTAHERLAGLTLATTFVTVFFLLTAQGYARSSYADLALVLAVIGPAGTLVFARFLGGRSIDAAEDEAARGGRR</sequence>
<name>A0ABW6UC56_9ACTN</name>
<keyword evidence="3 6" id="KW-0812">Transmembrane</keyword>
<organism evidence="7 8">
    <name type="scientific">Streptomyces bluensis</name>
    <dbReference type="NCBI Taxonomy" id="33897"/>
    <lineage>
        <taxon>Bacteria</taxon>
        <taxon>Bacillati</taxon>
        <taxon>Actinomycetota</taxon>
        <taxon>Actinomycetes</taxon>
        <taxon>Kitasatosporales</taxon>
        <taxon>Streptomycetaceae</taxon>
        <taxon>Streptomyces</taxon>
    </lineage>
</organism>
<dbReference type="Pfam" id="PF04066">
    <property type="entry name" value="MrpF_PhaF"/>
    <property type="match status" value="1"/>
</dbReference>
<evidence type="ECO:0000256" key="3">
    <source>
        <dbReference type="ARBA" id="ARBA00022692"/>
    </source>
</evidence>
<evidence type="ECO:0000313" key="8">
    <source>
        <dbReference type="Proteomes" id="UP001602058"/>
    </source>
</evidence>
<evidence type="ECO:0000256" key="4">
    <source>
        <dbReference type="ARBA" id="ARBA00022989"/>
    </source>
</evidence>
<comment type="caution">
    <text evidence="7">The sequence shown here is derived from an EMBL/GenBank/DDBJ whole genome shotgun (WGS) entry which is preliminary data.</text>
</comment>
<keyword evidence="5 6" id="KW-0472">Membrane</keyword>
<evidence type="ECO:0000313" key="7">
    <source>
        <dbReference type="EMBL" id="MFF4520927.1"/>
    </source>
</evidence>
<keyword evidence="4 6" id="KW-1133">Transmembrane helix</keyword>
<comment type="subcellular location">
    <subcellularLocation>
        <location evidence="1">Cell membrane</location>
        <topology evidence="1">Multi-pass membrane protein</topology>
    </subcellularLocation>
</comment>
<dbReference type="EMBL" id="JBIAWJ010000002">
    <property type="protein sequence ID" value="MFF4520927.1"/>
    <property type="molecule type" value="Genomic_DNA"/>
</dbReference>
<evidence type="ECO:0000256" key="5">
    <source>
        <dbReference type="ARBA" id="ARBA00023136"/>
    </source>
</evidence>
<feature type="transmembrane region" description="Helical" evidence="6">
    <location>
        <begin position="32"/>
        <end position="49"/>
    </location>
</feature>